<organism evidence="1 2">
    <name type="scientific">Pristionchus pacificus</name>
    <name type="common">Parasitic nematode worm</name>
    <dbReference type="NCBI Taxonomy" id="54126"/>
    <lineage>
        <taxon>Eukaryota</taxon>
        <taxon>Metazoa</taxon>
        <taxon>Ecdysozoa</taxon>
        <taxon>Nematoda</taxon>
        <taxon>Chromadorea</taxon>
        <taxon>Rhabditida</taxon>
        <taxon>Rhabditina</taxon>
        <taxon>Diplogasteromorpha</taxon>
        <taxon>Diplogasteroidea</taxon>
        <taxon>Neodiplogasteridae</taxon>
        <taxon>Pristionchus</taxon>
    </lineage>
</organism>
<evidence type="ECO:0000313" key="2">
    <source>
        <dbReference type="Proteomes" id="UP000005239"/>
    </source>
</evidence>
<evidence type="ECO:0000313" key="1">
    <source>
        <dbReference type="EnsemblMetazoa" id="PPA42529.1"/>
    </source>
</evidence>
<proteinExistence type="predicted"/>
<keyword evidence="2" id="KW-1185">Reference proteome</keyword>
<accession>A0A8R1UZ84</accession>
<gene>
    <name evidence="1" type="primary">WBGene00280898</name>
</gene>
<dbReference type="Proteomes" id="UP000005239">
    <property type="component" value="Unassembled WGS sequence"/>
</dbReference>
<dbReference type="AlphaFoldDB" id="A0A2A6BXE9"/>
<accession>A0A2A6BXE9</accession>
<reference evidence="1" key="2">
    <citation type="submission" date="2022-06" db="UniProtKB">
        <authorList>
            <consortium name="EnsemblMetazoa"/>
        </authorList>
    </citation>
    <scope>IDENTIFICATION</scope>
    <source>
        <strain evidence="1">PS312</strain>
    </source>
</reference>
<protein>
    <submittedName>
        <fullName evidence="1">Uncharacterized protein</fullName>
    </submittedName>
</protein>
<reference evidence="2" key="1">
    <citation type="journal article" date="2008" name="Nat. Genet.">
        <title>The Pristionchus pacificus genome provides a unique perspective on nematode lifestyle and parasitism.</title>
        <authorList>
            <person name="Dieterich C."/>
            <person name="Clifton S.W."/>
            <person name="Schuster L.N."/>
            <person name="Chinwalla A."/>
            <person name="Delehaunty K."/>
            <person name="Dinkelacker I."/>
            <person name="Fulton L."/>
            <person name="Fulton R."/>
            <person name="Godfrey J."/>
            <person name="Minx P."/>
            <person name="Mitreva M."/>
            <person name="Roeseler W."/>
            <person name="Tian H."/>
            <person name="Witte H."/>
            <person name="Yang S.P."/>
            <person name="Wilson R.K."/>
            <person name="Sommer R.J."/>
        </authorList>
    </citation>
    <scope>NUCLEOTIDE SEQUENCE [LARGE SCALE GENOMIC DNA]</scope>
    <source>
        <strain evidence="2">PS312</strain>
    </source>
</reference>
<sequence length="229" mass="24822">MPPTSSLIVTRVLLALVLFVETIGYAYVTFCGHLLRSSSIETGVKTPRPLFYYCCTALAGSALAAAMSISCCCLDRSRSERAVNGLVYSFLAALTLLALSQFVILIVLVTFEDYRSMRRFLAILALLLLSIAAIVMVSLQHHFTVQRIRGYHLPSSSSSSGRGTGAVPSIGPGGTASPPTNGVYEQMQEQQNGGAHNLNMFDYYQVPDDSCCKTAKLSQQRHAEQSVEV</sequence>
<name>A0A2A6BXE9_PRIPA</name>
<dbReference type="EnsemblMetazoa" id="PPA42529.1">
    <property type="protein sequence ID" value="PPA42529.1"/>
    <property type="gene ID" value="WBGene00280898"/>
</dbReference>